<dbReference type="SUPFAM" id="SSF54236">
    <property type="entry name" value="Ubiquitin-like"/>
    <property type="match status" value="1"/>
</dbReference>
<keyword evidence="2" id="KW-0833">Ubl conjugation pathway</keyword>
<comment type="caution">
    <text evidence="3">The sequence shown here is derived from an EMBL/GenBank/DDBJ whole genome shotgun (WGS) entry which is preliminary data.</text>
</comment>
<evidence type="ECO:0000313" key="3">
    <source>
        <dbReference type="EMBL" id="CAD7682832.1"/>
    </source>
</evidence>
<reference evidence="3" key="1">
    <citation type="submission" date="2020-12" db="EMBL/GenBank/DDBJ databases">
        <authorList>
            <consortium name="Molecular Ecology Group"/>
        </authorList>
    </citation>
    <scope>NUCLEOTIDE SEQUENCE</scope>
    <source>
        <strain evidence="3">TBG_1078</strain>
    </source>
</reference>
<keyword evidence="4" id="KW-1185">Reference proteome</keyword>
<evidence type="ECO:0000256" key="2">
    <source>
        <dbReference type="ARBA" id="ARBA00022786"/>
    </source>
</evidence>
<sequence>MIEVVCNNHLGKKDHIKCNSDDTIRNLKKLPKITAQTGTNWNKIILKKRHKWF</sequence>
<dbReference type="Gene3D" id="3.10.20.90">
    <property type="entry name" value="Phosphatidylinositol 3-kinase Catalytic Subunit, Chain A, domain 1"/>
    <property type="match status" value="1"/>
</dbReference>
<proteinExistence type="predicted"/>
<dbReference type="AlphaFoldDB" id="A0A811Z3H7"/>
<name>A0A811Z3H7_NYCPR</name>
<dbReference type="PANTHER" id="PTHR13042">
    <property type="entry name" value="UBIQUITIN-LIKE PROTEIN 5"/>
    <property type="match status" value="1"/>
</dbReference>
<accession>A0A811Z3H7</accession>
<gene>
    <name evidence="3" type="ORF">NYPRO_LOCUS15624</name>
</gene>
<dbReference type="InterPro" id="IPR039732">
    <property type="entry name" value="Hub1/Ubl5"/>
</dbReference>
<evidence type="ECO:0000256" key="1">
    <source>
        <dbReference type="ARBA" id="ARBA00021360"/>
    </source>
</evidence>
<evidence type="ECO:0000313" key="4">
    <source>
        <dbReference type="Proteomes" id="UP000645828"/>
    </source>
</evidence>
<organism evidence="3 4">
    <name type="scientific">Nyctereutes procyonoides</name>
    <name type="common">Raccoon dog</name>
    <name type="synonym">Canis procyonoides</name>
    <dbReference type="NCBI Taxonomy" id="34880"/>
    <lineage>
        <taxon>Eukaryota</taxon>
        <taxon>Metazoa</taxon>
        <taxon>Chordata</taxon>
        <taxon>Craniata</taxon>
        <taxon>Vertebrata</taxon>
        <taxon>Euteleostomi</taxon>
        <taxon>Mammalia</taxon>
        <taxon>Eutheria</taxon>
        <taxon>Laurasiatheria</taxon>
        <taxon>Carnivora</taxon>
        <taxon>Caniformia</taxon>
        <taxon>Canidae</taxon>
        <taxon>Nyctereutes</taxon>
    </lineage>
</organism>
<dbReference type="EMBL" id="CAJHUB010000754">
    <property type="protein sequence ID" value="CAD7682832.1"/>
    <property type="molecule type" value="Genomic_DNA"/>
</dbReference>
<dbReference type="Proteomes" id="UP000645828">
    <property type="component" value="Unassembled WGS sequence"/>
</dbReference>
<protein>
    <recommendedName>
        <fullName evidence="1">Ubiquitin-like protein 5</fullName>
    </recommendedName>
</protein>
<dbReference type="InterPro" id="IPR029071">
    <property type="entry name" value="Ubiquitin-like_domsf"/>
</dbReference>